<dbReference type="OrthoDB" id="3690688at2"/>
<dbReference type="RefSeq" id="WP_103936035.1">
    <property type="nucleotide sequence ID" value="NZ_FNVO01000001.1"/>
</dbReference>
<dbReference type="AlphaFoldDB" id="A0A1H5TID1"/>
<reference evidence="2" key="1">
    <citation type="submission" date="2016-10" db="EMBL/GenBank/DDBJ databases">
        <authorList>
            <person name="Varghese N."/>
            <person name="Submissions S."/>
        </authorList>
    </citation>
    <scope>NUCLEOTIDE SEQUENCE [LARGE SCALE GENOMIC DNA]</scope>
    <source>
        <strain evidence="2">DSM 43163</strain>
    </source>
</reference>
<dbReference type="EMBL" id="FNVO01000001">
    <property type="protein sequence ID" value="SEF62530.1"/>
    <property type="molecule type" value="Genomic_DNA"/>
</dbReference>
<accession>A0A1H5TID1</accession>
<evidence type="ECO:0000313" key="1">
    <source>
        <dbReference type="EMBL" id="SEF62530.1"/>
    </source>
</evidence>
<proteinExistence type="predicted"/>
<protein>
    <submittedName>
        <fullName evidence="1">Uncharacterized protein</fullName>
    </submittedName>
</protein>
<sequence>MTQQTEGPGEILDDVLRTGPFDRALHLAIQARGLSLERIHARLRHRGVHVSVASLSYWQRGRCRPERSQSLRAVEALEEILGLPPNALIALLGPRRPRGRWLGHVPGALTYGDLCPVYPGLRDLLGEMRNPVDGQLETLSHHEVYTVGPDHRERSARSRIVFRARRDGVDRHVAIHHCEGGPPPDGFSSEMCRVGRVRVGAADGLTAVELLFDHPLAAGETYVVEYEFSCGGGQPEARRYVRGFRFPTREYLLQVRFAAEATPRRCFRIWQPNIGAVCTDRQELRLNKWDSVHLLEHGVQPGLYGIRWEWA</sequence>
<evidence type="ECO:0000313" key="2">
    <source>
        <dbReference type="Proteomes" id="UP000236723"/>
    </source>
</evidence>
<gene>
    <name evidence="1" type="ORF">SAMN04489712_101631</name>
</gene>
<organism evidence="1 2">
    <name type="scientific">Thermomonospora echinospora</name>
    <dbReference type="NCBI Taxonomy" id="1992"/>
    <lineage>
        <taxon>Bacteria</taxon>
        <taxon>Bacillati</taxon>
        <taxon>Actinomycetota</taxon>
        <taxon>Actinomycetes</taxon>
        <taxon>Streptosporangiales</taxon>
        <taxon>Thermomonosporaceae</taxon>
        <taxon>Thermomonospora</taxon>
    </lineage>
</organism>
<name>A0A1H5TID1_9ACTN</name>
<dbReference type="Proteomes" id="UP000236723">
    <property type="component" value="Unassembled WGS sequence"/>
</dbReference>
<keyword evidence="2" id="KW-1185">Reference proteome</keyword>